<keyword evidence="2" id="KW-1185">Reference proteome</keyword>
<evidence type="ECO:0000313" key="2">
    <source>
        <dbReference type="Proteomes" id="UP000014174"/>
    </source>
</evidence>
<dbReference type="Proteomes" id="UP000014174">
    <property type="component" value="Unassembled WGS sequence"/>
</dbReference>
<name>R9GYQ7_9SPHI</name>
<gene>
    <name evidence="1" type="ORF">ADIARSV_0246</name>
</gene>
<accession>R9GYQ7</accession>
<dbReference type="SUPFAM" id="SSF49464">
    <property type="entry name" value="Carboxypeptidase regulatory domain-like"/>
    <property type="match status" value="1"/>
</dbReference>
<dbReference type="Gene3D" id="2.60.40.1120">
    <property type="entry name" value="Carboxypeptidase-like, regulatory domain"/>
    <property type="match status" value="1"/>
</dbReference>
<dbReference type="Pfam" id="PF18939">
    <property type="entry name" value="DUF5686"/>
    <property type="match status" value="1"/>
</dbReference>
<sequence>MSGKPVSFASVYIKGSNMSTMANENGYYKLNAAPGEYTLIFRFVGYKSLEMQINVKNSLKLDIGLQKEIYTLDEVTITQTNEDPANEIIRNIISKRKYLRATPSYECDVYTKGVQKLISAPKRIMGENVEKALHLDTNRRGILYQSETLSKLYFKYPNRKEIMLASKVAGDKQGFSFNRASDLQINFYDNTIQWTALGNQKFVSPVADNAFHYYDFQLIGTIVENGHEVEKIKVTPKGKYVPAFKGYIYVLKGDGRLYSVDLYLTEQSKINFVDTLHISQHYNEVQKAYWVPSDITITFKGKVLGFTFAGYFTGLYSNYIPNPSFASNFFGDEIIRIDKGVNKFDSDWWDKARPVPLTLDEEDNYYSKDLFDKKSQSKPYRDSVQRETNKFKPIRYALVGQRIENVHTNSYWYFYPLHNTVFYNTVEGWGVRLRARYVKSLGLRRSVEFEPNFRYGFASKTTNANAELTFRVDTLHHASFSFRGGSDFLDLNNRGTVNLFYNTLTTLFEGRNYLKLFRSKFAAFSAQSEVLNGLMVNGGVEIAKRIPMRNSSFASIFDRTSKMTTSNNPLDPTSEADIFPINNAFSVEAKLSYTFGQHYTTRPDGKVYEQARLPTIMMDYRKGIPGVLKSVVDYDFISADIFQDKIPTGLWGYSSFYISAGKFLNTESLYYPDMHHFTGNQTAIYNPLFPNFHFLDFYAYTTNDKFLEVHYEHNFAGRFLSKIPIVRKMKLEEIVGGAYLTQPLLSYHEAYVGLQRLVFRLDYGMSWSPGRRAYRAFRLFYGF</sequence>
<evidence type="ECO:0000313" key="1">
    <source>
        <dbReference type="EMBL" id="EOR96615.1"/>
    </source>
</evidence>
<dbReference type="InterPro" id="IPR043741">
    <property type="entry name" value="DUF5686"/>
</dbReference>
<dbReference type="Pfam" id="PF13715">
    <property type="entry name" value="CarbopepD_reg_2"/>
    <property type="match status" value="1"/>
</dbReference>
<dbReference type="AlphaFoldDB" id="R9GYQ7"/>
<organism evidence="1 2">
    <name type="scientific">Arcticibacter svalbardensis MN12-7</name>
    <dbReference type="NCBI Taxonomy" id="1150600"/>
    <lineage>
        <taxon>Bacteria</taxon>
        <taxon>Pseudomonadati</taxon>
        <taxon>Bacteroidota</taxon>
        <taxon>Sphingobacteriia</taxon>
        <taxon>Sphingobacteriales</taxon>
        <taxon>Sphingobacteriaceae</taxon>
        <taxon>Arcticibacter</taxon>
    </lineage>
</organism>
<dbReference type="STRING" id="1150600.ADIARSV_0246"/>
<dbReference type="EMBL" id="AQPN01000008">
    <property type="protein sequence ID" value="EOR96615.1"/>
    <property type="molecule type" value="Genomic_DNA"/>
</dbReference>
<proteinExistence type="predicted"/>
<protein>
    <recommendedName>
        <fullName evidence="3">TonB-dependent receptor</fullName>
    </recommendedName>
</protein>
<comment type="caution">
    <text evidence="1">The sequence shown here is derived from an EMBL/GenBank/DDBJ whole genome shotgun (WGS) entry which is preliminary data.</text>
</comment>
<evidence type="ECO:0008006" key="3">
    <source>
        <dbReference type="Google" id="ProtNLM"/>
    </source>
</evidence>
<dbReference type="eggNOG" id="COG1470">
    <property type="taxonomic scope" value="Bacteria"/>
</dbReference>
<reference evidence="1 2" key="1">
    <citation type="journal article" date="2013" name="Genome Announc.">
        <title>Draft Genome Sequence of Arcticibacter svalbardensis Strain MN12-7T, a Member of the Family Sphingobacteriaceae Isolated from an Arctic Soil Sample.</title>
        <authorList>
            <person name="Shivaji S."/>
            <person name="Ara S."/>
            <person name="Prasad S."/>
            <person name="Manasa B.P."/>
            <person name="Begum Z."/>
            <person name="Singh A."/>
            <person name="Kumar Pinnaka A."/>
        </authorList>
    </citation>
    <scope>NUCLEOTIDE SEQUENCE [LARGE SCALE GENOMIC DNA]</scope>
    <source>
        <strain evidence="1 2">MN12-7</strain>
    </source>
</reference>
<dbReference type="InterPro" id="IPR008969">
    <property type="entry name" value="CarboxyPept-like_regulatory"/>
</dbReference>